<evidence type="ECO:0000313" key="1">
    <source>
        <dbReference type="EMBL" id="MBB3867724.1"/>
    </source>
</evidence>
<accession>A0AA89NL82</accession>
<gene>
    <name evidence="1" type="ORF">HNR78_000601</name>
</gene>
<protein>
    <recommendedName>
        <fullName evidence="3">DNA-binding response regulator</fullName>
    </recommendedName>
</protein>
<dbReference type="EMBL" id="JACICZ010000002">
    <property type="protein sequence ID" value="MBB3867724.1"/>
    <property type="molecule type" value="Genomic_DNA"/>
</dbReference>
<keyword evidence="2" id="KW-1185">Reference proteome</keyword>
<evidence type="ECO:0008006" key="3">
    <source>
        <dbReference type="Google" id="ProtNLM"/>
    </source>
</evidence>
<sequence>MKLLIAERDENESVAIRWLVSAYSLPIHRVYTANTVRQAMRILEKETPGLLYIV</sequence>
<dbReference type="Proteomes" id="UP000613002">
    <property type="component" value="Unassembled WGS sequence"/>
</dbReference>
<dbReference type="AlphaFoldDB" id="A0AA89NL82"/>
<evidence type="ECO:0000313" key="2">
    <source>
        <dbReference type="Proteomes" id="UP000613002"/>
    </source>
</evidence>
<reference evidence="1 2" key="1">
    <citation type="submission" date="2020-08" db="EMBL/GenBank/DDBJ databases">
        <title>Genomic Encyclopedia of Type Strains, Phase IV (KMG-IV): sequencing the most valuable type-strain genomes for metagenomic binning, comparative biology and taxonomic classification.</title>
        <authorList>
            <person name="Goeker M."/>
        </authorList>
    </citation>
    <scope>NUCLEOTIDE SEQUENCE [LARGE SCALE GENOMIC DNA]</scope>
    <source>
        <strain evidence="1 2">DSM 14590</strain>
    </source>
</reference>
<organism evidence="1 2">
    <name type="scientific">Parageobacillus toebii NBRC 107807</name>
    <dbReference type="NCBI Taxonomy" id="1223503"/>
    <lineage>
        <taxon>Bacteria</taxon>
        <taxon>Bacillati</taxon>
        <taxon>Bacillota</taxon>
        <taxon>Bacilli</taxon>
        <taxon>Bacillales</taxon>
        <taxon>Anoxybacillaceae</taxon>
        <taxon>Parageobacillus</taxon>
    </lineage>
</organism>
<comment type="caution">
    <text evidence="1">The sequence shown here is derived from an EMBL/GenBank/DDBJ whole genome shotgun (WGS) entry which is preliminary data.</text>
</comment>
<proteinExistence type="predicted"/>
<name>A0AA89NL82_9BACL</name>